<keyword evidence="2" id="KW-0560">Oxidoreductase</keyword>
<reference evidence="4 5" key="1">
    <citation type="submission" date="2020-03" db="EMBL/GenBank/DDBJ databases">
        <title>Draft Genome Sequence of Cudoniella acicularis.</title>
        <authorList>
            <person name="Buettner E."/>
            <person name="Kellner H."/>
        </authorList>
    </citation>
    <scope>NUCLEOTIDE SEQUENCE [LARGE SCALE GENOMIC DNA]</scope>
    <source>
        <strain evidence="4 5">DSM 108380</strain>
    </source>
</reference>
<dbReference type="InterPro" id="IPR036291">
    <property type="entry name" value="NAD(P)-bd_dom_sf"/>
</dbReference>
<evidence type="ECO:0000313" key="4">
    <source>
        <dbReference type="EMBL" id="KAF4624973.1"/>
    </source>
</evidence>
<protein>
    <submittedName>
        <fullName evidence="4">Uncharacterized protein</fullName>
    </submittedName>
</protein>
<sequence>MAALNNFAIILAIFIDTIHVMGMLSTARMPEFWILRDLAGVHLHVILTPATFFFAVMSFNQHTTTEDVVKASLARSEGRTFVLTGTSENTIGGATAIAFAHGKLKIIFLTGRTSHKSVSVIKEIKSIDRNIDVVFVSLDLTDQESVRSCAKEILETGKAEKIHGLINCAGVTSTMPYSTTKQSIEMQ</sequence>
<feature type="transmembrane region" description="Helical" evidence="3">
    <location>
        <begin position="6"/>
        <end position="26"/>
    </location>
</feature>
<proteinExistence type="inferred from homology"/>
<dbReference type="PANTHER" id="PTHR24320:SF283">
    <property type="entry name" value="RETINOL DEHYDROGENASE 11"/>
    <property type="match status" value="1"/>
</dbReference>
<organism evidence="4 5">
    <name type="scientific">Cudoniella acicularis</name>
    <dbReference type="NCBI Taxonomy" id="354080"/>
    <lineage>
        <taxon>Eukaryota</taxon>
        <taxon>Fungi</taxon>
        <taxon>Dikarya</taxon>
        <taxon>Ascomycota</taxon>
        <taxon>Pezizomycotina</taxon>
        <taxon>Leotiomycetes</taxon>
        <taxon>Helotiales</taxon>
        <taxon>Tricladiaceae</taxon>
        <taxon>Cudoniella</taxon>
    </lineage>
</organism>
<dbReference type="GO" id="GO:0016491">
    <property type="term" value="F:oxidoreductase activity"/>
    <property type="evidence" value="ECO:0007669"/>
    <property type="project" value="UniProtKB-KW"/>
</dbReference>
<keyword evidence="5" id="KW-1185">Reference proteome</keyword>
<keyword evidence="3" id="KW-0472">Membrane</keyword>
<dbReference type="AlphaFoldDB" id="A0A8H4VWA2"/>
<dbReference type="Proteomes" id="UP000566819">
    <property type="component" value="Unassembled WGS sequence"/>
</dbReference>
<dbReference type="SUPFAM" id="SSF51735">
    <property type="entry name" value="NAD(P)-binding Rossmann-fold domains"/>
    <property type="match status" value="1"/>
</dbReference>
<evidence type="ECO:0000313" key="5">
    <source>
        <dbReference type="Proteomes" id="UP000566819"/>
    </source>
</evidence>
<gene>
    <name evidence="4" type="ORF">G7Y89_g13198</name>
</gene>
<dbReference type="InterPro" id="IPR002347">
    <property type="entry name" value="SDR_fam"/>
</dbReference>
<evidence type="ECO:0000256" key="1">
    <source>
        <dbReference type="ARBA" id="ARBA00006484"/>
    </source>
</evidence>
<feature type="transmembrane region" description="Helical" evidence="3">
    <location>
        <begin position="38"/>
        <end position="59"/>
    </location>
</feature>
<comment type="similarity">
    <text evidence="1">Belongs to the short-chain dehydrogenases/reductases (SDR) family.</text>
</comment>
<evidence type="ECO:0000256" key="2">
    <source>
        <dbReference type="ARBA" id="ARBA00023002"/>
    </source>
</evidence>
<dbReference type="OrthoDB" id="191139at2759"/>
<evidence type="ECO:0000256" key="3">
    <source>
        <dbReference type="SAM" id="Phobius"/>
    </source>
</evidence>
<name>A0A8H4VWA2_9HELO</name>
<dbReference type="Pfam" id="PF00106">
    <property type="entry name" value="adh_short"/>
    <property type="match status" value="1"/>
</dbReference>
<keyword evidence="3" id="KW-0812">Transmembrane</keyword>
<accession>A0A8H4VWA2</accession>
<dbReference type="EMBL" id="JAAMPI010001502">
    <property type="protein sequence ID" value="KAF4624973.1"/>
    <property type="molecule type" value="Genomic_DNA"/>
</dbReference>
<keyword evidence="3" id="KW-1133">Transmembrane helix</keyword>
<comment type="caution">
    <text evidence="4">The sequence shown here is derived from an EMBL/GenBank/DDBJ whole genome shotgun (WGS) entry which is preliminary data.</text>
</comment>
<dbReference type="Gene3D" id="3.40.50.720">
    <property type="entry name" value="NAD(P)-binding Rossmann-like Domain"/>
    <property type="match status" value="1"/>
</dbReference>
<dbReference type="PANTHER" id="PTHR24320">
    <property type="entry name" value="RETINOL DEHYDROGENASE"/>
    <property type="match status" value="1"/>
</dbReference>